<name>A0A6J4J623_9BACT</name>
<keyword evidence="1" id="KW-0812">Transmembrane</keyword>
<dbReference type="EMBL" id="CADCTO010000377">
    <property type="protein sequence ID" value="CAA9269839.1"/>
    <property type="molecule type" value="Genomic_DNA"/>
</dbReference>
<organism evidence="2">
    <name type="scientific">uncultured Armatimonadetes bacterium</name>
    <dbReference type="NCBI Taxonomy" id="157466"/>
    <lineage>
        <taxon>Bacteria</taxon>
        <taxon>Bacillati</taxon>
        <taxon>Armatimonadota</taxon>
        <taxon>environmental samples</taxon>
    </lineage>
</organism>
<reference evidence="2" key="1">
    <citation type="submission" date="2020-02" db="EMBL/GenBank/DDBJ databases">
        <authorList>
            <person name="Meier V. D."/>
        </authorList>
    </citation>
    <scope>NUCLEOTIDE SEQUENCE</scope>
    <source>
        <strain evidence="2">AVDCRST_MAG63</strain>
    </source>
</reference>
<keyword evidence="1" id="KW-1133">Transmembrane helix</keyword>
<keyword evidence="1" id="KW-0472">Membrane</keyword>
<gene>
    <name evidence="2" type="ORF">AVDCRST_MAG63-2875</name>
</gene>
<evidence type="ECO:0000313" key="2">
    <source>
        <dbReference type="EMBL" id="CAA9269839.1"/>
    </source>
</evidence>
<accession>A0A6J4J623</accession>
<feature type="transmembrane region" description="Helical" evidence="1">
    <location>
        <begin position="12"/>
        <end position="36"/>
    </location>
</feature>
<dbReference type="AlphaFoldDB" id="A0A6J4J623"/>
<protein>
    <submittedName>
        <fullName evidence="2">Uncharacterized protein</fullName>
    </submittedName>
</protein>
<proteinExistence type="predicted"/>
<evidence type="ECO:0000256" key="1">
    <source>
        <dbReference type="SAM" id="Phobius"/>
    </source>
</evidence>
<sequence length="195" mass="21303">MYPMAAPSPVSHYAASLTVAAIAAVPYLGLLIYWVWDARRRDRTWRRVGGDLGLGGRGSAWSRPRLAGTYRGRSLEAAHHAGYFRVAVRVSNRARLFDEIRSNAPLPGALWLNATARGKLFALRHGPGSAHRRWWKARVQGHSVTLLCLGTETSARHLRGLLDLACDLAEGVDSVSGLPLLPPEPPPAPLSSLRF</sequence>